<dbReference type="STRING" id="680026.AB733_23845"/>
<dbReference type="EMBL" id="PYLZ01000023">
    <property type="protein sequence ID" value="PSW18883.1"/>
    <property type="molecule type" value="Genomic_DNA"/>
</dbReference>
<evidence type="ECO:0000313" key="3">
    <source>
        <dbReference type="Proteomes" id="UP000240481"/>
    </source>
</evidence>
<sequence length="613" mass="68883">MTIGLKIKKLLFLSDNHDSSISFSNPVHIVHGASNTGKSLLIEAIDYMLGTEKLKQVPESKKYSEVAMQVLLNGESFTVFRKWPSNNFEVYNGLVDSKEGASFYNYFKIGTATKTVNNISDFYLKGYRDTQISSNLYGEKGALTVRLLSRVILSSEEKIIRSDSPIIVGDTSENSKNKNVFKFLLTGNDDSEVRTVIRDKEFKSKRKGQVEVLADVVKTLKSDLVFKDESYESLNERSGKLDVSIDGLLEYIDSSQKALSGVVSEKKAVSNELMDVSERINIIQANLANFETLKDIYLSDIERLNSQEEAAFLLGVGHGGQCDFCGKAPETICKDLIEVNVLAEASKAEIKKIKSKLAELSDTSSELDQQLVVHLTQAGHLKSRLKALDNEAERRAPEIKLEDNSLMALRKERTSIEFDLNLHDRISSFNKKLQEAELAPVPKKHTAKEFYPESEAIDSFCRIYSNILGNIKFPGENNVEFDYKTFDVIIDGNPRNLNGKGVRAILHSVFKIALLMHCRQKEIYHPGIVILDSPLVTYRDPLVSKHGELEEDEEKLAETKISYHFLNYLHKISRFGQFIIVENIDVPESLRSVIGVDTFYGKNAGQGQRIGLL</sequence>
<reference evidence="2 3" key="1">
    <citation type="submission" date="2018-01" db="EMBL/GenBank/DDBJ databases">
        <title>Whole genome sequencing of Histamine producing bacteria.</title>
        <authorList>
            <person name="Butler K."/>
        </authorList>
    </citation>
    <scope>NUCLEOTIDE SEQUENCE [LARGE SCALE GENOMIC DNA]</scope>
    <source>
        <strain evidence="2 3">DSM 24669</strain>
    </source>
</reference>
<keyword evidence="3" id="KW-1185">Reference proteome</keyword>
<dbReference type="AlphaFoldDB" id="A0A0J8V5D3"/>
<comment type="caution">
    <text evidence="2">The sequence shown here is derived from an EMBL/GenBank/DDBJ whole genome shotgun (WGS) entry which is preliminary data.</text>
</comment>
<dbReference type="OrthoDB" id="103556at2"/>
<dbReference type="Gene3D" id="3.40.50.300">
    <property type="entry name" value="P-loop containing nucleotide triphosphate hydrolases"/>
    <property type="match status" value="1"/>
</dbReference>
<keyword evidence="1" id="KW-0175">Coiled coil</keyword>
<protein>
    <recommendedName>
        <fullName evidence="4">Rad50/SbcC-type AAA domain-containing protein</fullName>
    </recommendedName>
</protein>
<organism evidence="2 3">
    <name type="scientific">Photobacterium swingsii</name>
    <dbReference type="NCBI Taxonomy" id="680026"/>
    <lineage>
        <taxon>Bacteria</taxon>
        <taxon>Pseudomonadati</taxon>
        <taxon>Pseudomonadota</taxon>
        <taxon>Gammaproteobacteria</taxon>
        <taxon>Vibrionales</taxon>
        <taxon>Vibrionaceae</taxon>
        <taxon>Photobacterium</taxon>
    </lineage>
</organism>
<evidence type="ECO:0008006" key="4">
    <source>
        <dbReference type="Google" id="ProtNLM"/>
    </source>
</evidence>
<gene>
    <name evidence="2" type="ORF">C9I94_24270</name>
</gene>
<proteinExistence type="predicted"/>
<dbReference type="InterPro" id="IPR027417">
    <property type="entry name" value="P-loop_NTPase"/>
</dbReference>
<evidence type="ECO:0000256" key="1">
    <source>
        <dbReference type="SAM" id="Coils"/>
    </source>
</evidence>
<dbReference type="Proteomes" id="UP000240481">
    <property type="component" value="Unassembled WGS sequence"/>
</dbReference>
<dbReference type="RefSeq" id="WP_048901044.1">
    <property type="nucleotide sequence ID" value="NZ_AP024852.1"/>
</dbReference>
<name>A0A0J8V5D3_9GAMM</name>
<evidence type="ECO:0000313" key="2">
    <source>
        <dbReference type="EMBL" id="PSW18883.1"/>
    </source>
</evidence>
<feature type="coiled-coil region" evidence="1">
    <location>
        <begin position="343"/>
        <end position="370"/>
    </location>
</feature>
<accession>A0A0J8V5D3</accession>